<gene>
    <name evidence="4" type="ORF">MPL3356_110024</name>
</gene>
<evidence type="ECO:0000259" key="3">
    <source>
        <dbReference type="SMART" id="SM00829"/>
    </source>
</evidence>
<dbReference type="InterPro" id="IPR036291">
    <property type="entry name" value="NAD(P)-bd_dom_sf"/>
</dbReference>
<reference evidence="5" key="1">
    <citation type="submission" date="2014-08" db="EMBL/GenBank/DDBJ databases">
        <authorList>
            <person name="Moulin L."/>
        </authorList>
    </citation>
    <scope>NUCLEOTIDE SEQUENCE [LARGE SCALE GENOMIC DNA]</scope>
</reference>
<dbReference type="InterPro" id="IPR013149">
    <property type="entry name" value="ADH-like_C"/>
</dbReference>
<evidence type="ECO:0000256" key="2">
    <source>
        <dbReference type="ARBA" id="ARBA00023002"/>
    </source>
</evidence>
<keyword evidence="1" id="KW-0521">NADP</keyword>
<dbReference type="InterPro" id="IPR013154">
    <property type="entry name" value="ADH-like_N"/>
</dbReference>
<evidence type="ECO:0000313" key="4">
    <source>
        <dbReference type="EMBL" id="CDX11535.1"/>
    </source>
</evidence>
<dbReference type="PANTHER" id="PTHR48106">
    <property type="entry name" value="QUINONE OXIDOREDUCTASE PIG3-RELATED"/>
    <property type="match status" value="1"/>
</dbReference>
<dbReference type="Gene3D" id="3.90.180.10">
    <property type="entry name" value="Medium-chain alcohol dehydrogenases, catalytic domain"/>
    <property type="match status" value="1"/>
</dbReference>
<dbReference type="Pfam" id="PF08240">
    <property type="entry name" value="ADH_N"/>
    <property type="match status" value="1"/>
</dbReference>
<dbReference type="Pfam" id="PF00107">
    <property type="entry name" value="ADH_zinc_N"/>
    <property type="match status" value="1"/>
</dbReference>
<proteinExistence type="predicted"/>
<evidence type="ECO:0000256" key="1">
    <source>
        <dbReference type="ARBA" id="ARBA00022857"/>
    </source>
</evidence>
<dbReference type="GO" id="GO:0070402">
    <property type="term" value="F:NADPH binding"/>
    <property type="evidence" value="ECO:0007669"/>
    <property type="project" value="TreeGrafter"/>
</dbReference>
<dbReference type="Gene3D" id="3.40.50.720">
    <property type="entry name" value="NAD(P)-binding Rossmann-like Domain"/>
    <property type="match status" value="1"/>
</dbReference>
<dbReference type="SUPFAM" id="SSF51735">
    <property type="entry name" value="NAD(P)-binding Rossmann-fold domains"/>
    <property type="match status" value="1"/>
</dbReference>
<protein>
    <submittedName>
        <fullName evidence="4">Alcohol dehydrogenase zinc-binding domain protein</fullName>
    </submittedName>
</protein>
<dbReference type="STRING" id="69974.MPLDJ20_100164"/>
<keyword evidence="5" id="KW-1185">Reference proteome</keyword>
<evidence type="ECO:0000313" key="5">
    <source>
        <dbReference type="Proteomes" id="UP000045285"/>
    </source>
</evidence>
<dbReference type="GO" id="GO:0016651">
    <property type="term" value="F:oxidoreductase activity, acting on NAD(P)H"/>
    <property type="evidence" value="ECO:0007669"/>
    <property type="project" value="TreeGrafter"/>
</dbReference>
<dbReference type="InterPro" id="IPR011032">
    <property type="entry name" value="GroES-like_sf"/>
</dbReference>
<dbReference type="SMART" id="SM00829">
    <property type="entry name" value="PKS_ER"/>
    <property type="match status" value="1"/>
</dbReference>
<dbReference type="CDD" id="cd08268">
    <property type="entry name" value="MDR2"/>
    <property type="match status" value="1"/>
</dbReference>
<feature type="domain" description="Enoyl reductase (ER)" evidence="3">
    <location>
        <begin position="11"/>
        <end position="323"/>
    </location>
</feature>
<organism evidence="4 5">
    <name type="scientific">Mesorhizobium plurifarium</name>
    <dbReference type="NCBI Taxonomy" id="69974"/>
    <lineage>
        <taxon>Bacteria</taxon>
        <taxon>Pseudomonadati</taxon>
        <taxon>Pseudomonadota</taxon>
        <taxon>Alphaproteobacteria</taxon>
        <taxon>Hyphomicrobiales</taxon>
        <taxon>Phyllobacteriaceae</taxon>
        <taxon>Mesorhizobium</taxon>
    </lineage>
</organism>
<dbReference type="PANTHER" id="PTHR48106:SF5">
    <property type="entry name" value="ZINC-CONTAINING ALCOHOL DEHYDROGENASE"/>
    <property type="match status" value="1"/>
</dbReference>
<dbReference type="Proteomes" id="UP000045285">
    <property type="component" value="Unassembled WGS sequence"/>
</dbReference>
<dbReference type="InterPro" id="IPR020843">
    <property type="entry name" value="ER"/>
</dbReference>
<sequence length="381" mass="40115">MARVVRFHTHGGPEVLRIDDVEVPPPGPGEVRISVKALGLNRAEASMRKGSYIETPALPSGLGLEAAGIVEAAGAGVEGLALGDAVSVIPPRSMARWPTYGELVSFPAELVVKHPPSLTFETAAATWMQYLTAYGALIDIARLRPGEPVVITAASSSVGLAAVQIANTIGAMPVAVTRTSAKKAALLDAGAAHAVALAEEDLEARLREIAPHGVRVVLDPVGGPLFTPLTAAMARGGILLEYGGISPEPTPFPLLEVLAKTLTLRGYLVHEITGDPTRLEAAKRFILDGLASGALKPIISRTFPFEAIAEAHRFLEAGEQFGKGSSWWFEARFTLTSTIRLASGAVSGQTGQSACLPQGDFENDRQCFFRLHAGADDALHR</sequence>
<dbReference type="SUPFAM" id="SSF50129">
    <property type="entry name" value="GroES-like"/>
    <property type="match status" value="1"/>
</dbReference>
<keyword evidence="2" id="KW-0560">Oxidoreductase</keyword>
<dbReference type="AlphaFoldDB" id="A0A090D9G2"/>
<name>A0A090D9G2_MESPL</name>
<dbReference type="EMBL" id="CCMZ01000003">
    <property type="protein sequence ID" value="CDX11535.1"/>
    <property type="molecule type" value="Genomic_DNA"/>
</dbReference>
<accession>A0A090D9G2</accession>